<comment type="caution">
    <text evidence="3">The sequence shown here is derived from an EMBL/GenBank/DDBJ whole genome shotgun (WGS) entry which is preliminary data.</text>
</comment>
<dbReference type="Pfam" id="PF21686">
    <property type="entry name" value="LigD_Prim-Pol"/>
    <property type="match status" value="1"/>
</dbReference>
<dbReference type="Proteomes" id="UP001180536">
    <property type="component" value="Unassembled WGS sequence"/>
</dbReference>
<evidence type="ECO:0000256" key="1">
    <source>
        <dbReference type="SAM" id="MobiDB-lite"/>
    </source>
</evidence>
<accession>A0ABU1Z8N5</accession>
<dbReference type="InterPro" id="IPR014145">
    <property type="entry name" value="LigD_pol_dom"/>
</dbReference>
<keyword evidence="4" id="KW-1185">Reference proteome</keyword>
<organism evidence="3 4">
    <name type="scientific">Pelomonas aquatica</name>
    <dbReference type="NCBI Taxonomy" id="431058"/>
    <lineage>
        <taxon>Bacteria</taxon>
        <taxon>Pseudomonadati</taxon>
        <taxon>Pseudomonadota</taxon>
        <taxon>Betaproteobacteria</taxon>
        <taxon>Burkholderiales</taxon>
        <taxon>Sphaerotilaceae</taxon>
        <taxon>Roseateles</taxon>
    </lineage>
</organism>
<feature type="domain" description="DNA ligase D polymerase" evidence="2">
    <location>
        <begin position="98"/>
        <end position="159"/>
    </location>
</feature>
<feature type="compositionally biased region" description="Polar residues" evidence="1">
    <location>
        <begin position="1"/>
        <end position="10"/>
    </location>
</feature>
<feature type="region of interest" description="Disordered" evidence="1">
    <location>
        <begin position="1"/>
        <end position="35"/>
    </location>
</feature>
<gene>
    <name evidence="3" type="ORF">J2X16_001694</name>
</gene>
<sequence>MATAQRSSARSAKPAVTAKRAGKSAASAGRARAKQAPIDVPLARYNAKRDFTGTAEPEGRIGRRKAKDDALRFVIQKHWASRLHYDFRLELDGVMVSWVDNLRNGHGQTTAAAFSARARPGLGVSVPISWDQLGSLKSGAQWTITTAREYLSFEKEDPWRDYWKSRQTLAAARKLLQLS</sequence>
<evidence type="ECO:0000313" key="4">
    <source>
        <dbReference type="Proteomes" id="UP001180536"/>
    </source>
</evidence>
<evidence type="ECO:0000313" key="3">
    <source>
        <dbReference type="EMBL" id="MDR7296355.1"/>
    </source>
</evidence>
<reference evidence="3 4" key="1">
    <citation type="submission" date="2023-07" db="EMBL/GenBank/DDBJ databases">
        <title>Sorghum-associated microbial communities from plants grown in Nebraska, USA.</title>
        <authorList>
            <person name="Schachtman D."/>
        </authorList>
    </citation>
    <scope>NUCLEOTIDE SEQUENCE [LARGE SCALE GENOMIC DNA]</scope>
    <source>
        <strain evidence="3 4">BE310</strain>
    </source>
</reference>
<protein>
    <recommendedName>
        <fullName evidence="2">DNA ligase D polymerase domain-containing protein</fullName>
    </recommendedName>
</protein>
<dbReference type="EMBL" id="JAVDXQ010000002">
    <property type="protein sequence ID" value="MDR7296355.1"/>
    <property type="molecule type" value="Genomic_DNA"/>
</dbReference>
<evidence type="ECO:0000259" key="2">
    <source>
        <dbReference type="Pfam" id="PF21686"/>
    </source>
</evidence>
<name>A0ABU1Z8N5_9BURK</name>
<dbReference type="PANTHER" id="PTHR42705:SF2">
    <property type="entry name" value="BIFUNCTIONAL NON-HOMOLOGOUS END JOINING PROTEIN LIGD"/>
    <property type="match status" value="1"/>
</dbReference>
<dbReference type="InterPro" id="IPR052171">
    <property type="entry name" value="NHEJ_LigD"/>
</dbReference>
<dbReference type="Gene3D" id="3.90.920.10">
    <property type="entry name" value="DNA primase, PRIM domain"/>
    <property type="match status" value="1"/>
</dbReference>
<dbReference type="PANTHER" id="PTHR42705">
    <property type="entry name" value="BIFUNCTIONAL NON-HOMOLOGOUS END JOINING PROTEIN LIGD"/>
    <property type="match status" value="1"/>
</dbReference>
<proteinExistence type="predicted"/>